<protein>
    <submittedName>
        <fullName evidence="4">Ankyrin repeat-containing domain protein</fullName>
    </submittedName>
</protein>
<dbReference type="PANTHER" id="PTHR24189">
    <property type="entry name" value="MYOTROPHIN"/>
    <property type="match status" value="1"/>
</dbReference>
<keyword evidence="5" id="KW-1185">Reference proteome</keyword>
<dbReference type="InterPro" id="IPR002110">
    <property type="entry name" value="Ankyrin_rpt"/>
</dbReference>
<dbReference type="PROSITE" id="PS50297">
    <property type="entry name" value="ANK_REP_REGION"/>
    <property type="match status" value="1"/>
</dbReference>
<evidence type="ECO:0000256" key="2">
    <source>
        <dbReference type="ARBA" id="ARBA00023043"/>
    </source>
</evidence>
<name>A0AAE0IUV4_9PEZI</name>
<feature type="repeat" description="ANK" evidence="3">
    <location>
        <begin position="334"/>
        <end position="366"/>
    </location>
</feature>
<sequence>MAVGQRILFVFQEAGIKDTISQIRAYRHLLKMLLSLADSEILDSLQTGTSVRGPPAAPVVSHLTRVSDWPLSDWPSLQQDIAAYATVAHLPRRTDQKYELLLHEAIDNNFVGGVKNLLRDGVDPNAPSVINGLTPLHHAIWKYDQYHHSTNQERPIVPRPGDLGLCHEDDKQSVQISIMIQLVLAGVDAASVNLSYPRISGWPALNCVGWFGLLPVLSIMLMLGADPNMRVSRYQRTILHQKSFVELADAGTGNDQVSILLAFGADINAVDRFGCTPVFYAMQKGNLKRASLACVDKTGMSPLAWEVFRERAEGVKFLWDNGAPPNALVTAEPKKPSCLMLAASRGDCQIMQMLVHAGADANLECEGSLTLLKAAIQNDDVAMASLLLGYEAGVDTKVSSDRHSYMHFAAELGLNHMIRLLLGHGGRLEDDKVLGNYTPIFSAAAKAGQAQPLMVRRLLSKGFEPNAADWGGALALHFAAYGGNMSTVRILLQHGAKQRYSHELFRPVEDRFINGASSAWKGKPVVTAMKEGHEQLVNLIRTWRYDA</sequence>
<dbReference type="InterPro" id="IPR050745">
    <property type="entry name" value="Multifunctional_regulatory"/>
</dbReference>
<reference evidence="4" key="2">
    <citation type="submission" date="2023-06" db="EMBL/GenBank/DDBJ databases">
        <authorList>
            <consortium name="Lawrence Berkeley National Laboratory"/>
            <person name="Haridas S."/>
            <person name="Hensen N."/>
            <person name="Bonometti L."/>
            <person name="Westerberg I."/>
            <person name="Brannstrom I.O."/>
            <person name="Guillou S."/>
            <person name="Cros-Aarteil S."/>
            <person name="Calhoun S."/>
            <person name="Kuo A."/>
            <person name="Mondo S."/>
            <person name="Pangilinan J."/>
            <person name="Riley R."/>
            <person name="Labutti K."/>
            <person name="Andreopoulos B."/>
            <person name="Lipzen A."/>
            <person name="Chen C."/>
            <person name="Yanf M."/>
            <person name="Daum C."/>
            <person name="Ng V."/>
            <person name="Clum A."/>
            <person name="Steindorff A."/>
            <person name="Ohm R."/>
            <person name="Martin F."/>
            <person name="Silar P."/>
            <person name="Natvig D."/>
            <person name="Lalanne C."/>
            <person name="Gautier V."/>
            <person name="Ament-Velasquez S.L."/>
            <person name="Kruys A."/>
            <person name="Hutchinson M.I."/>
            <person name="Powell A.J."/>
            <person name="Barry K."/>
            <person name="Miller A.N."/>
            <person name="Grigoriev I.V."/>
            <person name="Debuchy R."/>
            <person name="Gladieux P."/>
            <person name="Thoren M.H."/>
            <person name="Johannesson H."/>
        </authorList>
    </citation>
    <scope>NUCLEOTIDE SEQUENCE</scope>
    <source>
        <strain evidence="4">CBS 118394</strain>
    </source>
</reference>
<evidence type="ECO:0000256" key="3">
    <source>
        <dbReference type="PROSITE-ProRule" id="PRU00023"/>
    </source>
</evidence>
<evidence type="ECO:0000313" key="4">
    <source>
        <dbReference type="EMBL" id="KAK3331390.1"/>
    </source>
</evidence>
<dbReference type="SUPFAM" id="SSF48403">
    <property type="entry name" value="Ankyrin repeat"/>
    <property type="match status" value="2"/>
</dbReference>
<dbReference type="EMBL" id="JAUEDM010000001">
    <property type="protein sequence ID" value="KAK3331390.1"/>
    <property type="molecule type" value="Genomic_DNA"/>
</dbReference>
<feature type="repeat" description="ANK" evidence="3">
    <location>
        <begin position="471"/>
        <end position="503"/>
    </location>
</feature>
<dbReference type="InterPro" id="IPR036770">
    <property type="entry name" value="Ankyrin_rpt-contain_sf"/>
</dbReference>
<dbReference type="Pfam" id="PF12796">
    <property type="entry name" value="Ank_2"/>
    <property type="match status" value="2"/>
</dbReference>
<comment type="caution">
    <text evidence="4">The sequence shown here is derived from an EMBL/GenBank/DDBJ whole genome shotgun (WGS) entry which is preliminary data.</text>
</comment>
<dbReference type="PROSITE" id="PS50088">
    <property type="entry name" value="ANK_REPEAT"/>
    <property type="match status" value="2"/>
</dbReference>
<dbReference type="Pfam" id="PF13637">
    <property type="entry name" value="Ank_4"/>
    <property type="match status" value="1"/>
</dbReference>
<dbReference type="Gene3D" id="1.25.40.20">
    <property type="entry name" value="Ankyrin repeat-containing domain"/>
    <property type="match status" value="2"/>
</dbReference>
<dbReference type="Proteomes" id="UP001283341">
    <property type="component" value="Unassembled WGS sequence"/>
</dbReference>
<keyword evidence="1" id="KW-0677">Repeat</keyword>
<evidence type="ECO:0000313" key="5">
    <source>
        <dbReference type="Proteomes" id="UP001283341"/>
    </source>
</evidence>
<dbReference type="AlphaFoldDB" id="A0AAE0IUV4"/>
<dbReference type="SMART" id="SM00248">
    <property type="entry name" value="ANK"/>
    <property type="match status" value="9"/>
</dbReference>
<gene>
    <name evidence="4" type="ORF">B0H66DRAFT_528724</name>
</gene>
<keyword evidence="2 3" id="KW-0040">ANK repeat</keyword>
<proteinExistence type="predicted"/>
<reference evidence="4" key="1">
    <citation type="journal article" date="2023" name="Mol. Phylogenet. Evol.">
        <title>Genome-scale phylogeny and comparative genomics of the fungal order Sordariales.</title>
        <authorList>
            <person name="Hensen N."/>
            <person name="Bonometti L."/>
            <person name="Westerberg I."/>
            <person name="Brannstrom I.O."/>
            <person name="Guillou S."/>
            <person name="Cros-Aarteil S."/>
            <person name="Calhoun S."/>
            <person name="Haridas S."/>
            <person name="Kuo A."/>
            <person name="Mondo S."/>
            <person name="Pangilinan J."/>
            <person name="Riley R."/>
            <person name="LaButti K."/>
            <person name="Andreopoulos B."/>
            <person name="Lipzen A."/>
            <person name="Chen C."/>
            <person name="Yan M."/>
            <person name="Daum C."/>
            <person name="Ng V."/>
            <person name="Clum A."/>
            <person name="Steindorff A."/>
            <person name="Ohm R.A."/>
            <person name="Martin F."/>
            <person name="Silar P."/>
            <person name="Natvig D.O."/>
            <person name="Lalanne C."/>
            <person name="Gautier V."/>
            <person name="Ament-Velasquez S.L."/>
            <person name="Kruys A."/>
            <person name="Hutchinson M.I."/>
            <person name="Powell A.J."/>
            <person name="Barry K."/>
            <person name="Miller A.N."/>
            <person name="Grigoriev I.V."/>
            <person name="Debuchy R."/>
            <person name="Gladieux P."/>
            <person name="Hiltunen Thoren M."/>
            <person name="Johannesson H."/>
        </authorList>
    </citation>
    <scope>NUCLEOTIDE SEQUENCE</scope>
    <source>
        <strain evidence="4">CBS 118394</strain>
    </source>
</reference>
<evidence type="ECO:0000256" key="1">
    <source>
        <dbReference type="ARBA" id="ARBA00022737"/>
    </source>
</evidence>
<dbReference type="PANTHER" id="PTHR24189:SF50">
    <property type="entry name" value="ANKYRIN REPEAT AND SOCS BOX PROTEIN 2"/>
    <property type="match status" value="1"/>
</dbReference>
<accession>A0AAE0IUV4</accession>
<organism evidence="4 5">
    <name type="scientific">Apodospora peruviana</name>
    <dbReference type="NCBI Taxonomy" id="516989"/>
    <lineage>
        <taxon>Eukaryota</taxon>
        <taxon>Fungi</taxon>
        <taxon>Dikarya</taxon>
        <taxon>Ascomycota</taxon>
        <taxon>Pezizomycotina</taxon>
        <taxon>Sordariomycetes</taxon>
        <taxon>Sordariomycetidae</taxon>
        <taxon>Sordariales</taxon>
        <taxon>Lasiosphaeriaceae</taxon>
        <taxon>Apodospora</taxon>
    </lineage>
</organism>